<evidence type="ECO:0000313" key="11">
    <source>
        <dbReference type="EMBL" id="MBB5347519.1"/>
    </source>
</evidence>
<evidence type="ECO:0000256" key="8">
    <source>
        <dbReference type="ARBA" id="ARBA00023032"/>
    </source>
</evidence>
<feature type="transmembrane region" description="Helical" evidence="10">
    <location>
        <begin position="127"/>
        <end position="144"/>
    </location>
</feature>
<evidence type="ECO:0000256" key="6">
    <source>
        <dbReference type="ARBA" id="ARBA00022692"/>
    </source>
</evidence>
<keyword evidence="3" id="KW-1003">Cell membrane</keyword>
<evidence type="ECO:0000256" key="1">
    <source>
        <dbReference type="ARBA" id="ARBA00004141"/>
    </source>
</evidence>
<dbReference type="InterPro" id="IPR059112">
    <property type="entry name" value="CysZ/EI24"/>
</dbReference>
<keyword evidence="4" id="KW-0997">Cell inner membrane</keyword>
<dbReference type="InterPro" id="IPR050480">
    <property type="entry name" value="CysZ-like"/>
</dbReference>
<dbReference type="Proteomes" id="UP000539642">
    <property type="component" value="Unassembled WGS sequence"/>
</dbReference>
<comment type="subcellular location">
    <subcellularLocation>
        <location evidence="1">Membrane</location>
        <topology evidence="1">Multi-pass membrane protein</topology>
    </subcellularLocation>
</comment>
<keyword evidence="2" id="KW-0813">Transport</keyword>
<feature type="transmembrane region" description="Helical" evidence="10">
    <location>
        <begin position="64"/>
        <end position="85"/>
    </location>
</feature>
<keyword evidence="8" id="KW-0764">Sulfate transport</keyword>
<dbReference type="AlphaFoldDB" id="A0A840V1E0"/>
<proteinExistence type="predicted"/>
<evidence type="ECO:0000256" key="2">
    <source>
        <dbReference type="ARBA" id="ARBA00022448"/>
    </source>
</evidence>
<dbReference type="GO" id="GO:0019344">
    <property type="term" value="P:cysteine biosynthetic process"/>
    <property type="evidence" value="ECO:0007669"/>
    <property type="project" value="TreeGrafter"/>
</dbReference>
<accession>A0A840V1E0</accession>
<evidence type="ECO:0000256" key="5">
    <source>
        <dbReference type="ARBA" id="ARBA00022605"/>
    </source>
</evidence>
<keyword evidence="7 10" id="KW-1133">Transmembrane helix</keyword>
<protein>
    <submittedName>
        <fullName evidence="11">CysZ protein</fullName>
    </submittedName>
</protein>
<dbReference type="Pfam" id="PF07264">
    <property type="entry name" value="EI24"/>
    <property type="match status" value="1"/>
</dbReference>
<feature type="transmembrane region" description="Helical" evidence="10">
    <location>
        <begin position="190"/>
        <end position="218"/>
    </location>
</feature>
<reference evidence="11 12" key="1">
    <citation type="submission" date="2020-08" db="EMBL/GenBank/DDBJ databases">
        <title>Genomic Encyclopedia of Type Strains, Phase IV (KMG-IV): sequencing the most valuable type-strain genomes for metagenomic binning, comparative biology and taxonomic classification.</title>
        <authorList>
            <person name="Goeker M."/>
        </authorList>
    </citation>
    <scope>NUCLEOTIDE SEQUENCE [LARGE SCALE GENOMIC DNA]</scope>
    <source>
        <strain evidence="11 12">DSM 28570</strain>
    </source>
</reference>
<evidence type="ECO:0000256" key="7">
    <source>
        <dbReference type="ARBA" id="ARBA00022989"/>
    </source>
</evidence>
<dbReference type="GO" id="GO:0009675">
    <property type="term" value="F:high-affinity sulfate:proton symporter activity"/>
    <property type="evidence" value="ECO:0007669"/>
    <property type="project" value="TreeGrafter"/>
</dbReference>
<evidence type="ECO:0000256" key="10">
    <source>
        <dbReference type="SAM" id="Phobius"/>
    </source>
</evidence>
<organism evidence="11 12">
    <name type="scientific">Desulfoprunum benzoelyticum</name>
    <dbReference type="NCBI Taxonomy" id="1506996"/>
    <lineage>
        <taxon>Bacteria</taxon>
        <taxon>Pseudomonadati</taxon>
        <taxon>Thermodesulfobacteriota</taxon>
        <taxon>Desulfobulbia</taxon>
        <taxon>Desulfobulbales</taxon>
        <taxon>Desulfobulbaceae</taxon>
        <taxon>Desulfoprunum</taxon>
    </lineage>
</organism>
<evidence type="ECO:0000256" key="4">
    <source>
        <dbReference type="ARBA" id="ARBA00022519"/>
    </source>
</evidence>
<comment type="caution">
    <text evidence="11">The sequence shown here is derived from an EMBL/GenBank/DDBJ whole genome shotgun (WGS) entry which is preliminary data.</text>
</comment>
<feature type="transmembrane region" description="Helical" evidence="10">
    <location>
        <begin position="7"/>
        <end position="26"/>
    </location>
</feature>
<keyword evidence="6 10" id="KW-0812">Transmembrane</keyword>
<evidence type="ECO:0000256" key="3">
    <source>
        <dbReference type="ARBA" id="ARBA00022475"/>
    </source>
</evidence>
<dbReference type="PANTHER" id="PTHR37468">
    <property type="entry name" value="SULFATE TRANSPORTER CYSZ"/>
    <property type="match status" value="1"/>
</dbReference>
<dbReference type="EMBL" id="JACHEO010000004">
    <property type="protein sequence ID" value="MBB5347519.1"/>
    <property type="molecule type" value="Genomic_DNA"/>
</dbReference>
<dbReference type="PANTHER" id="PTHR37468:SF1">
    <property type="entry name" value="SULFATE TRANSPORTER CYSZ"/>
    <property type="match status" value="1"/>
</dbReference>
<dbReference type="GO" id="GO:0005886">
    <property type="term" value="C:plasma membrane"/>
    <property type="evidence" value="ECO:0007669"/>
    <property type="project" value="TreeGrafter"/>
</dbReference>
<sequence length="237" mass="26742">MFKTKRLLGYSIVLFAVTIALTWFGYMVTTNYADTFISGYFNSPPVAEGIWGWIKHSGWVTGKWFLLVISRIFAFYLSFLFSYSLTTPGYVLLSTATEKVQLGKHFDPDDGFSLRGALIDLVEGIKIGLYGVLVAFVALLVNFIPVIGQVVVFLLYTYYSALMFIDYPASRRRWTLSRKIGWISANRVVSFRLGFVPAVLSMVPFLNIFLLALLFPILTIHATLNFTSIQPHNDGTQ</sequence>
<evidence type="ECO:0000256" key="9">
    <source>
        <dbReference type="ARBA" id="ARBA00023136"/>
    </source>
</evidence>
<keyword evidence="12" id="KW-1185">Reference proteome</keyword>
<keyword evidence="9 10" id="KW-0472">Membrane</keyword>
<evidence type="ECO:0000313" key="12">
    <source>
        <dbReference type="Proteomes" id="UP000539642"/>
    </source>
</evidence>
<gene>
    <name evidence="11" type="ORF">HNQ81_001235</name>
</gene>
<keyword evidence="5" id="KW-0028">Amino-acid biosynthesis</keyword>
<name>A0A840V1E0_9BACT</name>
<dbReference type="GO" id="GO:0000103">
    <property type="term" value="P:sulfate assimilation"/>
    <property type="evidence" value="ECO:0007669"/>
    <property type="project" value="TreeGrafter"/>
</dbReference>